<organism evidence="5 6">
    <name type="scientific">Aeromicrobium wangtongii</name>
    <dbReference type="NCBI Taxonomy" id="2969247"/>
    <lineage>
        <taxon>Bacteria</taxon>
        <taxon>Bacillati</taxon>
        <taxon>Actinomycetota</taxon>
        <taxon>Actinomycetes</taxon>
        <taxon>Propionibacteriales</taxon>
        <taxon>Nocardioidaceae</taxon>
        <taxon>Aeromicrobium</taxon>
    </lineage>
</organism>
<sequence length="373" mass="37534">MRVLVAPDAFGGTLSAPDASRAIIEGWHRHAPDDVLTPAAMADGGPGFVDVLHTAAGGELSVVTVRGPLGAQVPVTVLRVDDTAYVESAQACGLHLVDVDGRDPLAATTYGVGQAVAAAVRTGARRVVVGLGGSATNDAGAGMLAALGATADGRLDAGPVALRDVTSVDLSGAVSTLAGVELVIAADVDVPLLGMFGATRTFGPQKGLTDTQIIEVDGWLDRFVVATCGQTPAERRVADTKGAGAAGGLGFALMLLGGRVISGIELVADAVGLTSQAALHDLVITGEGTYDFSSRAGKVVYGVATVAASAARPCIVLAGQVSVGSREMRAMGVEAAYAVADRVGVQASMSDPYAHLSDLAERVARTWSPRSLG</sequence>
<dbReference type="GO" id="GO:0016301">
    <property type="term" value="F:kinase activity"/>
    <property type="evidence" value="ECO:0007669"/>
    <property type="project" value="UniProtKB-KW"/>
</dbReference>
<evidence type="ECO:0000256" key="1">
    <source>
        <dbReference type="ARBA" id="ARBA00006284"/>
    </source>
</evidence>
<accession>A0ABY5MDJ5</accession>
<dbReference type="Gene3D" id="3.90.1510.10">
    <property type="entry name" value="Glycerate kinase, domain 2"/>
    <property type="match status" value="1"/>
</dbReference>
<keyword evidence="3 4" id="KW-0418">Kinase</keyword>
<reference evidence="5 6" key="1">
    <citation type="submission" date="2022-08" db="EMBL/GenBank/DDBJ databases">
        <title>novel species in genus Aeromicrobium.</title>
        <authorList>
            <person name="Ye L."/>
        </authorList>
    </citation>
    <scope>NUCLEOTIDE SEQUENCE [LARGE SCALE GENOMIC DNA]</scope>
    <source>
        <strain evidence="6">zg-Y1379</strain>
    </source>
</reference>
<name>A0ABY5MDJ5_9ACTN</name>
<dbReference type="PANTHER" id="PTHR21599">
    <property type="entry name" value="GLYCERATE KINASE"/>
    <property type="match status" value="1"/>
</dbReference>
<proteinExistence type="inferred from homology"/>
<keyword evidence="2 4" id="KW-0808">Transferase</keyword>
<gene>
    <name evidence="5" type="ORF">NQV15_06720</name>
</gene>
<evidence type="ECO:0000313" key="5">
    <source>
        <dbReference type="EMBL" id="UUP14999.1"/>
    </source>
</evidence>
<dbReference type="NCBIfam" id="TIGR00045">
    <property type="entry name" value="glycerate kinase"/>
    <property type="match status" value="1"/>
</dbReference>
<dbReference type="Pfam" id="PF02595">
    <property type="entry name" value="Gly_kinase"/>
    <property type="match status" value="1"/>
</dbReference>
<dbReference type="PIRSF" id="PIRSF006078">
    <property type="entry name" value="GlxK"/>
    <property type="match status" value="1"/>
</dbReference>
<evidence type="ECO:0000256" key="2">
    <source>
        <dbReference type="ARBA" id="ARBA00022679"/>
    </source>
</evidence>
<comment type="similarity">
    <text evidence="1 4">Belongs to the glycerate kinase type-1 family.</text>
</comment>
<dbReference type="SUPFAM" id="SSF110738">
    <property type="entry name" value="Glycerate kinase I"/>
    <property type="match status" value="1"/>
</dbReference>
<evidence type="ECO:0000256" key="4">
    <source>
        <dbReference type="PIRNR" id="PIRNR006078"/>
    </source>
</evidence>
<protein>
    <submittedName>
        <fullName evidence="5">Glycerate kinase</fullName>
    </submittedName>
</protein>
<dbReference type="PANTHER" id="PTHR21599:SF0">
    <property type="entry name" value="GLYCERATE KINASE"/>
    <property type="match status" value="1"/>
</dbReference>
<dbReference type="Gene3D" id="3.40.50.10350">
    <property type="entry name" value="Glycerate kinase, domain 1"/>
    <property type="match status" value="1"/>
</dbReference>
<dbReference type="InterPro" id="IPR036129">
    <property type="entry name" value="Glycerate_kinase_sf"/>
</dbReference>
<keyword evidence="6" id="KW-1185">Reference proteome</keyword>
<dbReference type="InterPro" id="IPR018197">
    <property type="entry name" value="Glycerate_kinase_RE-like"/>
</dbReference>
<dbReference type="Proteomes" id="UP001316184">
    <property type="component" value="Chromosome"/>
</dbReference>
<dbReference type="EMBL" id="CP102173">
    <property type="protein sequence ID" value="UUP14999.1"/>
    <property type="molecule type" value="Genomic_DNA"/>
</dbReference>
<evidence type="ECO:0000256" key="3">
    <source>
        <dbReference type="ARBA" id="ARBA00022777"/>
    </source>
</evidence>
<dbReference type="RefSeq" id="WP_232399034.1">
    <property type="nucleotide sequence ID" value="NZ_CP102173.1"/>
</dbReference>
<dbReference type="InterPro" id="IPR004381">
    <property type="entry name" value="Glycerate_kinase"/>
</dbReference>
<evidence type="ECO:0000313" key="6">
    <source>
        <dbReference type="Proteomes" id="UP001316184"/>
    </source>
</evidence>
<dbReference type="InterPro" id="IPR018193">
    <property type="entry name" value="Glyc_kinase_flavodox-like_fold"/>
</dbReference>